<dbReference type="InterPro" id="IPR036165">
    <property type="entry name" value="YefM-like_sf"/>
</dbReference>
<evidence type="ECO:0000256" key="1">
    <source>
        <dbReference type="ARBA" id="ARBA00009981"/>
    </source>
</evidence>
<reference evidence="3" key="1">
    <citation type="journal article" date="2021" name="Front. Microbiol.">
        <title>Comprehensive Comparative Genomics and Phenotyping of Methylobacterium Species.</title>
        <authorList>
            <person name="Alessa O."/>
            <person name="Ogura Y."/>
            <person name="Fujitani Y."/>
            <person name="Takami H."/>
            <person name="Hayashi T."/>
            <person name="Sahin N."/>
            <person name="Tani A."/>
        </authorList>
    </citation>
    <scope>NUCLEOTIDE SEQUENCE</scope>
    <source>
        <strain evidence="3">DSM 23674</strain>
    </source>
</reference>
<keyword evidence="4" id="KW-1185">Reference proteome</keyword>
<dbReference type="Pfam" id="PF02604">
    <property type="entry name" value="PhdYeFM_antitox"/>
    <property type="match status" value="1"/>
</dbReference>
<evidence type="ECO:0000313" key="3">
    <source>
        <dbReference type="EMBL" id="GJE56543.1"/>
    </source>
</evidence>
<dbReference type="RefSeq" id="WP_147818370.1">
    <property type="nucleotide sequence ID" value="NZ_BPRA01000014.1"/>
</dbReference>
<sequence length="84" mass="9502">MKRIGIMAFREALDIHLDRVETEGSELVITRRGCPDLVILPRSELEGLKTTRRILESPVDAERLRRSIAELDAGLGQQHDVIEP</sequence>
<comment type="function">
    <text evidence="2">Antitoxin component of a type II toxin-antitoxin (TA) system.</text>
</comment>
<protein>
    <recommendedName>
        <fullName evidence="2">Antitoxin</fullName>
    </recommendedName>
</protein>
<name>A0ABQ4TRN3_9HYPH</name>
<dbReference type="InterPro" id="IPR006442">
    <property type="entry name" value="Antitoxin_Phd/YefM"/>
</dbReference>
<evidence type="ECO:0000256" key="2">
    <source>
        <dbReference type="RuleBase" id="RU362080"/>
    </source>
</evidence>
<comment type="caution">
    <text evidence="3">The sequence shown here is derived from an EMBL/GenBank/DDBJ whole genome shotgun (WGS) entry which is preliminary data.</text>
</comment>
<dbReference type="Proteomes" id="UP001055101">
    <property type="component" value="Unassembled WGS sequence"/>
</dbReference>
<organism evidence="3 4">
    <name type="scientific">Methylobacterium thuringiense</name>
    <dbReference type="NCBI Taxonomy" id="1003091"/>
    <lineage>
        <taxon>Bacteria</taxon>
        <taxon>Pseudomonadati</taxon>
        <taxon>Pseudomonadota</taxon>
        <taxon>Alphaproteobacteria</taxon>
        <taxon>Hyphomicrobiales</taxon>
        <taxon>Methylobacteriaceae</taxon>
        <taxon>Methylobacterium</taxon>
    </lineage>
</organism>
<dbReference type="NCBIfam" id="TIGR01552">
    <property type="entry name" value="phd_fam"/>
    <property type="match status" value="1"/>
</dbReference>
<dbReference type="Gene3D" id="3.40.1620.10">
    <property type="entry name" value="YefM-like domain"/>
    <property type="match status" value="1"/>
</dbReference>
<reference evidence="3" key="2">
    <citation type="submission" date="2021-08" db="EMBL/GenBank/DDBJ databases">
        <authorList>
            <person name="Tani A."/>
            <person name="Ola A."/>
            <person name="Ogura Y."/>
            <person name="Katsura K."/>
            <person name="Hayashi T."/>
        </authorList>
    </citation>
    <scope>NUCLEOTIDE SEQUENCE</scope>
    <source>
        <strain evidence="3">DSM 23674</strain>
    </source>
</reference>
<gene>
    <name evidence="3" type="primary">yefM</name>
    <name evidence="3" type="ORF">EKPJFOCH_3049</name>
</gene>
<evidence type="ECO:0000313" key="4">
    <source>
        <dbReference type="Proteomes" id="UP001055101"/>
    </source>
</evidence>
<comment type="similarity">
    <text evidence="1 2">Belongs to the phD/YefM antitoxin family.</text>
</comment>
<proteinExistence type="inferred from homology"/>
<dbReference type="SUPFAM" id="SSF143120">
    <property type="entry name" value="YefM-like"/>
    <property type="match status" value="1"/>
</dbReference>
<dbReference type="Gene3D" id="6.10.250.330">
    <property type="match status" value="1"/>
</dbReference>
<dbReference type="EMBL" id="BPRA01000014">
    <property type="protein sequence ID" value="GJE56543.1"/>
    <property type="molecule type" value="Genomic_DNA"/>
</dbReference>
<accession>A0ABQ4TRN3</accession>